<evidence type="ECO:0000256" key="2">
    <source>
        <dbReference type="ARBA" id="ARBA00007871"/>
    </source>
</evidence>
<name>A0ABP9DM30_9BACT</name>
<keyword evidence="16" id="KW-1185">Reference proteome</keyword>
<dbReference type="InterPro" id="IPR022687">
    <property type="entry name" value="HTH_DTXR"/>
</dbReference>
<dbReference type="InterPro" id="IPR050536">
    <property type="entry name" value="DtxR_MntR_Metal-Reg"/>
</dbReference>
<comment type="caution">
    <text evidence="15">The sequence shown here is derived from an EMBL/GenBank/DDBJ whole genome shotgun (WGS) entry which is preliminary data.</text>
</comment>
<dbReference type="Gene3D" id="1.10.10.10">
    <property type="entry name" value="Winged helix-like DNA-binding domain superfamily/Winged helix DNA-binding domain"/>
    <property type="match status" value="1"/>
</dbReference>
<keyword evidence="9" id="KW-0010">Activator</keyword>
<protein>
    <recommendedName>
        <fullName evidence="4">Transcriptional regulator MntR</fullName>
    </recommendedName>
    <alternativeName>
        <fullName evidence="13">Manganese transport regulator</fullName>
    </alternativeName>
</protein>
<dbReference type="Gene3D" id="2.30.30.90">
    <property type="match status" value="1"/>
</dbReference>
<comment type="subcellular location">
    <subcellularLocation>
        <location evidence="1">Cytoplasm</location>
    </subcellularLocation>
</comment>
<dbReference type="InterPro" id="IPR038157">
    <property type="entry name" value="FeoA_core_dom"/>
</dbReference>
<reference evidence="16" key="1">
    <citation type="journal article" date="2019" name="Int. J. Syst. Evol. Microbiol.">
        <title>The Global Catalogue of Microorganisms (GCM) 10K type strain sequencing project: providing services to taxonomists for standard genome sequencing and annotation.</title>
        <authorList>
            <consortium name="The Broad Institute Genomics Platform"/>
            <consortium name="The Broad Institute Genome Sequencing Center for Infectious Disease"/>
            <person name="Wu L."/>
            <person name="Ma J."/>
        </authorList>
    </citation>
    <scope>NUCLEOTIDE SEQUENCE [LARGE SCALE GENOMIC DNA]</scope>
    <source>
        <strain evidence="16">JCM 18326</strain>
    </source>
</reference>
<comment type="similarity">
    <text evidence="2">Belongs to the DtxR/MntR family.</text>
</comment>
<dbReference type="InterPro" id="IPR036390">
    <property type="entry name" value="WH_DNA-bd_sf"/>
</dbReference>
<evidence type="ECO:0000256" key="4">
    <source>
        <dbReference type="ARBA" id="ARBA00022386"/>
    </source>
</evidence>
<evidence type="ECO:0000256" key="13">
    <source>
        <dbReference type="ARBA" id="ARBA00032593"/>
    </source>
</evidence>
<comment type="function">
    <text evidence="12">In the presence of manganese, represses expression of mntH and mntS. Up-regulates expression of mntP.</text>
</comment>
<dbReference type="Pfam" id="PF01325">
    <property type="entry name" value="Fe_dep_repress"/>
    <property type="match status" value="1"/>
</dbReference>
<accession>A0ABP9DM30</accession>
<dbReference type="Gene3D" id="1.10.60.10">
    <property type="entry name" value="Iron dependent repressor, metal binding and dimerisation domain"/>
    <property type="match status" value="1"/>
</dbReference>
<dbReference type="Pfam" id="PF04023">
    <property type="entry name" value="FeoA"/>
    <property type="match status" value="1"/>
</dbReference>
<dbReference type="PANTHER" id="PTHR33238">
    <property type="entry name" value="IRON (METAL) DEPENDENT REPRESSOR, DTXR FAMILY"/>
    <property type="match status" value="1"/>
</dbReference>
<dbReference type="SUPFAM" id="SSF46785">
    <property type="entry name" value="Winged helix' DNA-binding domain"/>
    <property type="match status" value="1"/>
</dbReference>
<evidence type="ECO:0000256" key="9">
    <source>
        <dbReference type="ARBA" id="ARBA00023159"/>
    </source>
</evidence>
<dbReference type="InterPro" id="IPR001367">
    <property type="entry name" value="Fe_dep_repressor"/>
</dbReference>
<dbReference type="RefSeq" id="WP_345373252.1">
    <property type="nucleotide sequence ID" value="NZ_BAABJX010000046.1"/>
</dbReference>
<dbReference type="EMBL" id="BAABJX010000046">
    <property type="protein sequence ID" value="GAA4843101.1"/>
    <property type="molecule type" value="Genomic_DNA"/>
</dbReference>
<dbReference type="Pfam" id="PF02742">
    <property type="entry name" value="Fe_dep_repr_C"/>
    <property type="match status" value="1"/>
</dbReference>
<dbReference type="SMART" id="SM00899">
    <property type="entry name" value="FeoA"/>
    <property type="match status" value="1"/>
</dbReference>
<comment type="subunit">
    <text evidence="3">Homodimer.</text>
</comment>
<evidence type="ECO:0000256" key="11">
    <source>
        <dbReference type="ARBA" id="ARBA00023211"/>
    </source>
</evidence>
<evidence type="ECO:0000256" key="8">
    <source>
        <dbReference type="ARBA" id="ARBA00023125"/>
    </source>
</evidence>
<dbReference type="InterPro" id="IPR007167">
    <property type="entry name" value="Fe-transptr_FeoA-like"/>
</dbReference>
<evidence type="ECO:0000256" key="7">
    <source>
        <dbReference type="ARBA" id="ARBA00023015"/>
    </source>
</evidence>
<keyword evidence="8" id="KW-0238">DNA-binding</keyword>
<evidence type="ECO:0000256" key="5">
    <source>
        <dbReference type="ARBA" id="ARBA00022490"/>
    </source>
</evidence>
<evidence type="ECO:0000313" key="15">
    <source>
        <dbReference type="EMBL" id="GAA4843101.1"/>
    </source>
</evidence>
<organism evidence="15 16">
    <name type="scientific">Algivirga pacifica</name>
    <dbReference type="NCBI Taxonomy" id="1162670"/>
    <lineage>
        <taxon>Bacteria</taxon>
        <taxon>Pseudomonadati</taxon>
        <taxon>Bacteroidota</taxon>
        <taxon>Cytophagia</taxon>
        <taxon>Cytophagales</taxon>
        <taxon>Flammeovirgaceae</taxon>
        <taxon>Algivirga</taxon>
    </lineage>
</organism>
<dbReference type="PANTHER" id="PTHR33238:SF11">
    <property type="entry name" value="TRANSCRIPTIONAL REGULATOR MNTR"/>
    <property type="match status" value="1"/>
</dbReference>
<dbReference type="SMART" id="SM00529">
    <property type="entry name" value="HTH_DTXR"/>
    <property type="match status" value="1"/>
</dbReference>
<feature type="domain" description="HTH dtxR-type" evidence="14">
    <location>
        <begin position="1"/>
        <end position="64"/>
    </location>
</feature>
<evidence type="ECO:0000313" key="16">
    <source>
        <dbReference type="Proteomes" id="UP001500298"/>
    </source>
</evidence>
<dbReference type="InterPro" id="IPR036421">
    <property type="entry name" value="Fe_dep_repressor_sf"/>
</dbReference>
<sequence>MDYSRTEENYLKTIYKLSNEDGLVSTNALAEELNTKPASVSDMIKKLDLKALIHYKKYRGVSLTEEGNLVALRVIRKHRLWEVFLVEKLKFNWDEVHEVAEQLEHIKSTRMIERLDEFLGFPQFDPHGDPIPDENGEFHKVHSIKLSDGEKSKRFKVVAVDDSNSSFLRYLDKAGIGIGAELEILEMIEYDGSLEILIDQQNSRLISHQVAEHILVIESLR</sequence>
<keyword evidence="11" id="KW-0464">Manganese</keyword>
<dbReference type="InterPro" id="IPR036388">
    <property type="entry name" value="WH-like_DNA-bd_sf"/>
</dbReference>
<dbReference type="PROSITE" id="PS50944">
    <property type="entry name" value="HTH_DTXR"/>
    <property type="match status" value="1"/>
</dbReference>
<keyword evidence="10" id="KW-0804">Transcription</keyword>
<evidence type="ECO:0000256" key="1">
    <source>
        <dbReference type="ARBA" id="ARBA00004496"/>
    </source>
</evidence>
<dbReference type="SUPFAM" id="SSF47979">
    <property type="entry name" value="Iron-dependent repressor protein, dimerization domain"/>
    <property type="match status" value="1"/>
</dbReference>
<evidence type="ECO:0000256" key="10">
    <source>
        <dbReference type="ARBA" id="ARBA00023163"/>
    </source>
</evidence>
<keyword evidence="6" id="KW-0678">Repressor</keyword>
<proteinExistence type="inferred from homology"/>
<gene>
    <name evidence="15" type="ORF">GCM10023331_30170</name>
</gene>
<keyword evidence="5" id="KW-0963">Cytoplasm</keyword>
<dbReference type="InterPro" id="IPR022689">
    <property type="entry name" value="Iron_dep_repressor"/>
</dbReference>
<evidence type="ECO:0000256" key="12">
    <source>
        <dbReference type="ARBA" id="ARBA00025185"/>
    </source>
</evidence>
<evidence type="ECO:0000256" key="3">
    <source>
        <dbReference type="ARBA" id="ARBA00011738"/>
    </source>
</evidence>
<dbReference type="Proteomes" id="UP001500298">
    <property type="component" value="Unassembled WGS sequence"/>
</dbReference>
<keyword evidence="7" id="KW-0805">Transcription regulation</keyword>
<evidence type="ECO:0000259" key="14">
    <source>
        <dbReference type="PROSITE" id="PS50944"/>
    </source>
</evidence>
<evidence type="ECO:0000256" key="6">
    <source>
        <dbReference type="ARBA" id="ARBA00022491"/>
    </source>
</evidence>